<keyword evidence="5" id="KW-1185">Reference proteome</keyword>
<feature type="transmembrane region" description="Helical" evidence="2">
    <location>
        <begin position="292"/>
        <end position="311"/>
    </location>
</feature>
<feature type="transmembrane region" description="Helical" evidence="2">
    <location>
        <begin position="492"/>
        <end position="512"/>
    </location>
</feature>
<feature type="compositionally biased region" description="Polar residues" evidence="1">
    <location>
        <begin position="632"/>
        <end position="646"/>
    </location>
</feature>
<keyword evidence="2" id="KW-0812">Transmembrane</keyword>
<dbReference type="EMBL" id="JAULSU010000004">
    <property type="protein sequence ID" value="KAK0620173.1"/>
    <property type="molecule type" value="Genomic_DNA"/>
</dbReference>
<organism evidence="4 5">
    <name type="scientific">Immersiella caudata</name>
    <dbReference type="NCBI Taxonomy" id="314043"/>
    <lineage>
        <taxon>Eukaryota</taxon>
        <taxon>Fungi</taxon>
        <taxon>Dikarya</taxon>
        <taxon>Ascomycota</taxon>
        <taxon>Pezizomycotina</taxon>
        <taxon>Sordariomycetes</taxon>
        <taxon>Sordariomycetidae</taxon>
        <taxon>Sordariales</taxon>
        <taxon>Lasiosphaeriaceae</taxon>
        <taxon>Immersiella</taxon>
    </lineage>
</organism>
<dbReference type="AlphaFoldDB" id="A0AA39WRB8"/>
<keyword evidence="2" id="KW-0472">Membrane</keyword>
<dbReference type="PANTHER" id="PTHR35859:SF5">
    <property type="entry name" value="ION TRANSPORT DOMAIN-CONTAINING PROTEIN"/>
    <property type="match status" value="1"/>
</dbReference>
<feature type="transmembrane region" description="Helical" evidence="2">
    <location>
        <begin position="395"/>
        <end position="419"/>
    </location>
</feature>
<evidence type="ECO:0000256" key="2">
    <source>
        <dbReference type="SAM" id="Phobius"/>
    </source>
</evidence>
<dbReference type="InterPro" id="IPR056336">
    <property type="entry name" value="YVC1_C"/>
</dbReference>
<feature type="domain" description="Calcium channel YVC1-like C-terminal transmembrane" evidence="3">
    <location>
        <begin position="301"/>
        <end position="596"/>
    </location>
</feature>
<keyword evidence="2" id="KW-1133">Transmembrane helix</keyword>
<evidence type="ECO:0000256" key="1">
    <source>
        <dbReference type="SAM" id="MobiDB-lite"/>
    </source>
</evidence>
<gene>
    <name evidence="4" type="ORF">B0T14DRAFT_520720</name>
</gene>
<proteinExistence type="predicted"/>
<evidence type="ECO:0000313" key="5">
    <source>
        <dbReference type="Proteomes" id="UP001175000"/>
    </source>
</evidence>
<evidence type="ECO:0000259" key="3">
    <source>
        <dbReference type="Pfam" id="PF23317"/>
    </source>
</evidence>
<protein>
    <recommendedName>
        <fullName evidence="3">Calcium channel YVC1-like C-terminal transmembrane domain-containing protein</fullName>
    </recommendedName>
</protein>
<feature type="transmembrane region" description="Helical" evidence="2">
    <location>
        <begin position="357"/>
        <end position="375"/>
    </location>
</feature>
<dbReference type="Proteomes" id="UP001175000">
    <property type="component" value="Unassembled WGS sequence"/>
</dbReference>
<feature type="transmembrane region" description="Helical" evidence="2">
    <location>
        <begin position="463"/>
        <end position="480"/>
    </location>
</feature>
<dbReference type="InterPro" id="IPR052971">
    <property type="entry name" value="TRP_calcium_channel"/>
</dbReference>
<reference evidence="4" key="1">
    <citation type="submission" date="2023-06" db="EMBL/GenBank/DDBJ databases">
        <title>Genome-scale phylogeny and comparative genomics of the fungal order Sordariales.</title>
        <authorList>
            <consortium name="Lawrence Berkeley National Laboratory"/>
            <person name="Hensen N."/>
            <person name="Bonometti L."/>
            <person name="Westerberg I."/>
            <person name="Brannstrom I.O."/>
            <person name="Guillou S."/>
            <person name="Cros-Aarteil S."/>
            <person name="Calhoun S."/>
            <person name="Haridas S."/>
            <person name="Kuo A."/>
            <person name="Mondo S."/>
            <person name="Pangilinan J."/>
            <person name="Riley R."/>
            <person name="Labutti K."/>
            <person name="Andreopoulos B."/>
            <person name="Lipzen A."/>
            <person name="Chen C."/>
            <person name="Yanf M."/>
            <person name="Daum C."/>
            <person name="Ng V."/>
            <person name="Clum A."/>
            <person name="Steindorff A."/>
            <person name="Ohm R."/>
            <person name="Martin F."/>
            <person name="Silar P."/>
            <person name="Natvig D."/>
            <person name="Lalanne C."/>
            <person name="Gautier V."/>
            <person name="Ament-Velasquez S.L."/>
            <person name="Kruys A."/>
            <person name="Hutchinson M.I."/>
            <person name="Powell A.J."/>
            <person name="Barry K."/>
            <person name="Miller A.N."/>
            <person name="Grigoriev I.V."/>
            <person name="Debuchy R."/>
            <person name="Gladieux P."/>
            <person name="Thoren M.H."/>
            <person name="Johannesson H."/>
        </authorList>
    </citation>
    <scope>NUCLEOTIDE SEQUENCE</scope>
    <source>
        <strain evidence="4">CBS 606.72</strain>
    </source>
</reference>
<name>A0AA39WRB8_9PEZI</name>
<evidence type="ECO:0000313" key="4">
    <source>
        <dbReference type="EMBL" id="KAK0620173.1"/>
    </source>
</evidence>
<dbReference type="PANTHER" id="PTHR35859">
    <property type="entry name" value="NONSELECTIVE CATION CHANNEL PROTEIN"/>
    <property type="match status" value="1"/>
</dbReference>
<feature type="region of interest" description="Disordered" evidence="1">
    <location>
        <begin position="621"/>
        <end position="681"/>
    </location>
</feature>
<feature type="transmembrane region" description="Helical" evidence="2">
    <location>
        <begin position="317"/>
        <end position="336"/>
    </location>
</feature>
<sequence length="717" mass="80536">MPLRVKSRPTAPPEAGLRTPSPFGRQVRFGSELPDITFDDSFREVVKKLSIYVAETVQLPCTFEQLRTTAAGDGLRTLVEHIVRTCTHPAIVNALLALKWHYGSATEDKGLSDARANACEIVAWRFLTHLSEREAVDYCLYEVPEVCPSEASRGADEEEGEVDESSALLAQVWSGTAGTARRALERSGSARRNILLSSISRLTMSMTADTDDDDDEDDDPTAPFLHLNALEIAAVADAKRFLSQNVVQKIITGIWNGDIIFWDTLSVHAEKKPRFYNPSAADPFSRLRVPKYLKAFEVLFFASFLFLYYAVLVGRDYSKITALEVFLYIWFAAFSYDELSEWIDAGSIFYTTDIWNIFDIIMLLIGLAFFILRIIGLRAADPQTSSRYTDLAFDILALEALFMVPRVCSVLSLSPYWGTLIPCLKEMGKDFIKFMVLVIIIYFGFLTTFSLIGRNTYPFKDMVWFLTKIFLGSTYVGFDIMTDLDPIFGPPLMVLFIMLSSILLMGSLTGILSGSFSRVITHAREEYLYVYSVYVLEASTSNRLTHFYPPFNLLALVIFRPLRLFFPSNNKFRSARILLLKATHLPVVAAIELYEWFSGSSAKSTQYNGFRGPRQSAVMPSPMPIQKKWPQSPGNVRPQASTSSLRPSEFTRPTPPRLTRRQATQAEEAAEEQAYGDPSNDVEIRIADLSAKIDRLTELIVNMQASQSKSIAEVSVA</sequence>
<dbReference type="Pfam" id="PF23317">
    <property type="entry name" value="YVC1_C"/>
    <property type="match status" value="1"/>
</dbReference>
<comment type="caution">
    <text evidence="4">The sequence shown here is derived from an EMBL/GenBank/DDBJ whole genome shotgun (WGS) entry which is preliminary data.</text>
</comment>
<feature type="region of interest" description="Disordered" evidence="1">
    <location>
        <begin position="1"/>
        <end position="21"/>
    </location>
</feature>
<accession>A0AA39WRB8</accession>
<feature type="transmembrane region" description="Helical" evidence="2">
    <location>
        <begin position="431"/>
        <end position="451"/>
    </location>
</feature>